<evidence type="ECO:0000256" key="9">
    <source>
        <dbReference type="ARBA" id="ARBA00023033"/>
    </source>
</evidence>
<evidence type="ECO:0000313" key="20">
    <source>
        <dbReference type="Proteomes" id="UP001160390"/>
    </source>
</evidence>
<evidence type="ECO:0000313" key="19">
    <source>
        <dbReference type="EMBL" id="CAI6092679.1"/>
    </source>
</evidence>
<keyword evidence="12" id="KW-0624">Polysaccharide degradation</keyword>
<comment type="caution">
    <text evidence="19">The sequence shown here is derived from an EMBL/GenBank/DDBJ whole genome shotgun (WGS) entry which is preliminary data.</text>
</comment>
<accession>A0AA35M9K4</accession>
<keyword evidence="5 17" id="KW-0732">Signal</keyword>
<keyword evidence="20" id="KW-1185">Reference proteome</keyword>
<comment type="catalytic activity">
    <reaction evidence="14">
        <text>[(1-&gt;4)-beta-D-glucosyl]n+m + reduced acceptor + O2 = 4-dehydro-beta-D-glucosyl-[(1-&gt;4)-beta-D-glucosyl]n-1 + [(1-&gt;4)-beta-D-glucosyl]m + acceptor + H2O.</text>
        <dbReference type="EC" id="1.14.99.56"/>
    </reaction>
</comment>
<dbReference type="GO" id="GO:0005576">
    <property type="term" value="C:extracellular region"/>
    <property type="evidence" value="ECO:0007669"/>
    <property type="project" value="UniProtKB-SubCell"/>
</dbReference>
<dbReference type="AlphaFoldDB" id="A0AA35M9K4"/>
<evidence type="ECO:0000256" key="11">
    <source>
        <dbReference type="ARBA" id="ARBA00023277"/>
    </source>
</evidence>
<evidence type="ECO:0000256" key="1">
    <source>
        <dbReference type="ARBA" id="ARBA00001973"/>
    </source>
</evidence>
<evidence type="ECO:0000256" key="4">
    <source>
        <dbReference type="ARBA" id="ARBA00022723"/>
    </source>
</evidence>
<evidence type="ECO:0000256" key="7">
    <source>
        <dbReference type="ARBA" id="ARBA00023002"/>
    </source>
</evidence>
<dbReference type="GO" id="GO:0004497">
    <property type="term" value="F:monooxygenase activity"/>
    <property type="evidence" value="ECO:0007669"/>
    <property type="project" value="UniProtKB-KW"/>
</dbReference>
<dbReference type="EMBL" id="CABFNP030001239">
    <property type="protein sequence ID" value="CAI6092679.1"/>
    <property type="molecule type" value="Genomic_DNA"/>
</dbReference>
<keyword evidence="6" id="KW-0136">Cellulose degradation</keyword>
<dbReference type="Pfam" id="PF03443">
    <property type="entry name" value="AA9"/>
    <property type="match status" value="1"/>
</dbReference>
<sequence length="325" mass="34515">MLSLSIFFAFLLVTATTGVAHGFVRQMIVNGVAYGGYLPNKYPSMSKPPTLAAWSEKQTNLGFVSPNEYTTPHIICHRDAANAGGYVTVKAGDSVWLQWNGWPTGHVGPILDYLAPCGSKGCETVDKSSLKFFKIADAGLRNGSNKFYTDVLAQNKGWLVRIPEKLKPGDYVLRHEIIALHGSGKMNGAQNYPQCFNIKVEGSGTELPDGMFATQFYKPDDMGILVSVYGNFHSYRIPGPGVIDIGGLVEQTISTATTTANATISASSSATGSVVSTTSGSAAKTAGQASITTGSVSGFETRVRSSNVPKTSAVQHSSGNRQWAS</sequence>
<dbReference type="CDD" id="cd21175">
    <property type="entry name" value="LPMO_AA9"/>
    <property type="match status" value="1"/>
</dbReference>
<evidence type="ECO:0000259" key="18">
    <source>
        <dbReference type="Pfam" id="PF03443"/>
    </source>
</evidence>
<feature type="region of interest" description="Disordered" evidence="16">
    <location>
        <begin position="302"/>
        <end position="325"/>
    </location>
</feature>
<keyword evidence="8" id="KW-0186">Copper</keyword>
<reference evidence="19" key="1">
    <citation type="submission" date="2023-01" db="EMBL/GenBank/DDBJ databases">
        <authorList>
            <person name="Piombo E."/>
        </authorList>
    </citation>
    <scope>NUCLEOTIDE SEQUENCE</scope>
</reference>
<keyword evidence="9" id="KW-0503">Monooxygenase</keyword>
<dbReference type="Gene3D" id="2.70.50.70">
    <property type="match status" value="1"/>
</dbReference>
<dbReference type="EC" id="1.14.99.56" evidence="15"/>
<keyword evidence="7" id="KW-0560">Oxidoreductase</keyword>
<comment type="similarity">
    <text evidence="13">Belongs to the polysaccharide monooxygenase AA9 family.</text>
</comment>
<evidence type="ECO:0000256" key="14">
    <source>
        <dbReference type="ARBA" id="ARBA00045077"/>
    </source>
</evidence>
<evidence type="ECO:0000256" key="15">
    <source>
        <dbReference type="ARBA" id="ARBA00047174"/>
    </source>
</evidence>
<keyword evidence="4" id="KW-0479">Metal-binding</keyword>
<keyword evidence="11" id="KW-0119">Carbohydrate metabolism</keyword>
<dbReference type="PANTHER" id="PTHR33353:SF36">
    <property type="entry name" value="ENDO-BETA-1,4-GLUCANASE D"/>
    <property type="match status" value="1"/>
</dbReference>
<evidence type="ECO:0000256" key="3">
    <source>
        <dbReference type="ARBA" id="ARBA00022525"/>
    </source>
</evidence>
<dbReference type="PANTHER" id="PTHR33353">
    <property type="entry name" value="PUTATIVE (AFU_ORTHOLOGUE AFUA_1G12560)-RELATED"/>
    <property type="match status" value="1"/>
</dbReference>
<evidence type="ECO:0000256" key="16">
    <source>
        <dbReference type="SAM" id="MobiDB-lite"/>
    </source>
</evidence>
<feature type="signal peptide" evidence="17">
    <location>
        <begin position="1"/>
        <end position="22"/>
    </location>
</feature>
<feature type="domain" description="Auxiliary Activity family 9 catalytic" evidence="18">
    <location>
        <begin position="21"/>
        <end position="231"/>
    </location>
</feature>
<dbReference type="Proteomes" id="UP001160390">
    <property type="component" value="Unassembled WGS sequence"/>
</dbReference>
<evidence type="ECO:0000256" key="13">
    <source>
        <dbReference type="ARBA" id="ARBA00044502"/>
    </source>
</evidence>
<feature type="chain" id="PRO_5041213997" description="lytic cellulose monooxygenase (C4-dehydrogenating)" evidence="17">
    <location>
        <begin position="23"/>
        <end position="325"/>
    </location>
</feature>
<evidence type="ECO:0000256" key="12">
    <source>
        <dbReference type="ARBA" id="ARBA00023326"/>
    </source>
</evidence>
<comment type="subcellular location">
    <subcellularLocation>
        <location evidence="2">Secreted</location>
    </subcellularLocation>
</comment>
<evidence type="ECO:0000256" key="17">
    <source>
        <dbReference type="SAM" id="SignalP"/>
    </source>
</evidence>
<protein>
    <recommendedName>
        <fullName evidence="15">lytic cellulose monooxygenase (C4-dehydrogenating)</fullName>
        <ecNumber evidence="15">1.14.99.56</ecNumber>
    </recommendedName>
</protein>
<evidence type="ECO:0000256" key="5">
    <source>
        <dbReference type="ARBA" id="ARBA00022729"/>
    </source>
</evidence>
<evidence type="ECO:0000256" key="2">
    <source>
        <dbReference type="ARBA" id="ARBA00004613"/>
    </source>
</evidence>
<evidence type="ECO:0000256" key="10">
    <source>
        <dbReference type="ARBA" id="ARBA00023157"/>
    </source>
</evidence>
<organism evidence="19 20">
    <name type="scientific">Clonostachys chloroleuca</name>
    <dbReference type="NCBI Taxonomy" id="1926264"/>
    <lineage>
        <taxon>Eukaryota</taxon>
        <taxon>Fungi</taxon>
        <taxon>Dikarya</taxon>
        <taxon>Ascomycota</taxon>
        <taxon>Pezizomycotina</taxon>
        <taxon>Sordariomycetes</taxon>
        <taxon>Hypocreomycetidae</taxon>
        <taxon>Hypocreales</taxon>
        <taxon>Bionectriaceae</taxon>
        <taxon>Clonostachys</taxon>
    </lineage>
</organism>
<comment type="cofactor">
    <cofactor evidence="1">
        <name>Cu(2+)</name>
        <dbReference type="ChEBI" id="CHEBI:29036"/>
    </cofactor>
</comment>
<dbReference type="InterPro" id="IPR049892">
    <property type="entry name" value="AA9"/>
</dbReference>
<proteinExistence type="inferred from homology"/>
<evidence type="ECO:0000256" key="6">
    <source>
        <dbReference type="ARBA" id="ARBA00023001"/>
    </source>
</evidence>
<dbReference type="GO" id="GO:0046872">
    <property type="term" value="F:metal ion binding"/>
    <property type="evidence" value="ECO:0007669"/>
    <property type="project" value="UniProtKB-KW"/>
</dbReference>
<evidence type="ECO:0000256" key="8">
    <source>
        <dbReference type="ARBA" id="ARBA00023008"/>
    </source>
</evidence>
<gene>
    <name evidence="19" type="ORF">CCHLO57077_00007145</name>
</gene>
<keyword evidence="3" id="KW-0964">Secreted</keyword>
<keyword evidence="10" id="KW-1015">Disulfide bond</keyword>
<name>A0AA35M9K4_9HYPO</name>
<dbReference type="InterPro" id="IPR005103">
    <property type="entry name" value="AA9_LPMO"/>
</dbReference>
<dbReference type="GO" id="GO:0030245">
    <property type="term" value="P:cellulose catabolic process"/>
    <property type="evidence" value="ECO:0007669"/>
    <property type="project" value="UniProtKB-KW"/>
</dbReference>